<dbReference type="EMBL" id="JAANES010000002">
    <property type="protein sequence ID" value="MBS3019254.1"/>
    <property type="molecule type" value="Genomic_DNA"/>
</dbReference>
<dbReference type="InterPro" id="IPR003423">
    <property type="entry name" value="OMP_efflux"/>
</dbReference>
<accession>A0ABS5LSB9</accession>
<dbReference type="SUPFAM" id="SSF56954">
    <property type="entry name" value="Outer membrane efflux proteins (OEP)"/>
    <property type="match status" value="1"/>
</dbReference>
<dbReference type="Pfam" id="PF02321">
    <property type="entry name" value="OEP"/>
    <property type="match status" value="2"/>
</dbReference>
<evidence type="ECO:0000256" key="1">
    <source>
        <dbReference type="ARBA" id="ARBA00007613"/>
    </source>
</evidence>
<feature type="chain" id="PRO_5047251816" evidence="2">
    <location>
        <begin position="27"/>
        <end position="445"/>
    </location>
</feature>
<sequence>MQFPISSLKCLTLLLAALGLGGAALAQTAAQAPALSAAAGLNFADYLSAVEQNSLDLQSQQQNVVSARAGIGISGIRPDPQLTLGVSREQVRAGTPRPLNRNYEVSMELETGGKRSARVRAARSQMRLAEAGVEGFRTQLFSDAAQDFTQACRDQQALQRKEQTLKALSDVVKANEVRRKAGDIGAVEWRQSRVERDQFQTDVTQARADAQTSRLALSVPLGRRLSEVFSSEDLQCDFQPFANNKNIEALVVQALDARSDVRVAQATLDNARDNAGVAQANRWVNPTLAVGMATIPATVAGVDNQGNPYDAGNRSRMLSVSVSVPIPFSRLNRGEVLQAEAVVTQAMLGLQQSQHKAETDVRSAYFRFAAARENVDRYRSNVLTDAQRVLESIRLSYRHGEASLLELLSAQRSADDAYLGYLQAEADLAKATVDLQLSIGQRPAL</sequence>
<dbReference type="PANTHER" id="PTHR30203">
    <property type="entry name" value="OUTER MEMBRANE CATION EFFLUX PROTEIN"/>
    <property type="match status" value="1"/>
</dbReference>
<evidence type="ECO:0000256" key="2">
    <source>
        <dbReference type="SAM" id="SignalP"/>
    </source>
</evidence>
<dbReference type="Gene3D" id="1.20.1600.10">
    <property type="entry name" value="Outer membrane efflux proteins (OEP)"/>
    <property type="match status" value="1"/>
</dbReference>
<dbReference type="InterPro" id="IPR010131">
    <property type="entry name" value="MdtP/NodT-like"/>
</dbReference>
<dbReference type="RefSeq" id="WP_211457028.1">
    <property type="nucleotide sequence ID" value="NZ_JAANES010000002.1"/>
</dbReference>
<proteinExistence type="inferred from homology"/>
<organism evidence="3 4">
    <name type="scientific">Comamonas brasiliensis</name>
    <dbReference type="NCBI Taxonomy" id="1812482"/>
    <lineage>
        <taxon>Bacteria</taxon>
        <taxon>Pseudomonadati</taxon>
        <taxon>Pseudomonadota</taxon>
        <taxon>Betaproteobacteria</taxon>
        <taxon>Burkholderiales</taxon>
        <taxon>Comamonadaceae</taxon>
        <taxon>Comamonas</taxon>
    </lineage>
</organism>
<gene>
    <name evidence="3" type="primary">czcC_2</name>
    <name evidence="3" type="ORF">DJFAAGMI_01994</name>
</gene>
<feature type="signal peptide" evidence="2">
    <location>
        <begin position="1"/>
        <end position="26"/>
    </location>
</feature>
<reference evidence="3 4" key="1">
    <citation type="submission" date="2020-03" db="EMBL/GenBank/DDBJ databases">
        <title>The role of nitrogen metabolism on polyethylene biodegradation.</title>
        <authorList>
            <person name="Peixoto J."/>
            <person name="Vizzotto C.S."/>
            <person name="Ramos A."/>
            <person name="Alves G."/>
            <person name="Steindorff A."/>
            <person name="Kruger R."/>
        </authorList>
    </citation>
    <scope>NUCLEOTIDE SEQUENCE [LARGE SCALE GENOMIC DNA]</scope>
    <source>
        <strain evidence="3 4">PE63</strain>
    </source>
</reference>
<comment type="similarity">
    <text evidence="1">Belongs to the outer membrane factor (OMF) (TC 1.B.17) family.</text>
</comment>
<dbReference type="Proteomes" id="UP001647436">
    <property type="component" value="Unassembled WGS sequence"/>
</dbReference>
<keyword evidence="4" id="KW-1185">Reference proteome</keyword>
<evidence type="ECO:0000313" key="3">
    <source>
        <dbReference type="EMBL" id="MBS3019254.1"/>
    </source>
</evidence>
<comment type="caution">
    <text evidence="3">The sequence shown here is derived from an EMBL/GenBank/DDBJ whole genome shotgun (WGS) entry which is preliminary data.</text>
</comment>
<evidence type="ECO:0000313" key="4">
    <source>
        <dbReference type="Proteomes" id="UP001647436"/>
    </source>
</evidence>
<protein>
    <submittedName>
        <fullName evidence="3">Cobalt-zinc-cadmium resistance protein CzcC</fullName>
    </submittedName>
</protein>
<name>A0ABS5LSB9_9BURK</name>
<dbReference type="PANTHER" id="PTHR30203:SF24">
    <property type="entry name" value="BLR4935 PROTEIN"/>
    <property type="match status" value="1"/>
</dbReference>
<keyword evidence="2" id="KW-0732">Signal</keyword>